<name>S2RWG5_LACPA</name>
<keyword evidence="1" id="KW-1133">Transmembrane helix</keyword>
<organism evidence="2 3">
    <name type="scientific">Lacticaseibacillus paracasei subsp. paracasei Lpp126</name>
    <dbReference type="NCBI Taxonomy" id="1256206"/>
    <lineage>
        <taxon>Bacteria</taxon>
        <taxon>Bacillati</taxon>
        <taxon>Bacillota</taxon>
        <taxon>Bacilli</taxon>
        <taxon>Lactobacillales</taxon>
        <taxon>Lactobacillaceae</taxon>
        <taxon>Lacticaseibacillus</taxon>
    </lineage>
</organism>
<dbReference type="EMBL" id="ANKC01000328">
    <property type="protein sequence ID" value="EPC82482.1"/>
    <property type="molecule type" value="Genomic_DNA"/>
</dbReference>
<evidence type="ECO:0000313" key="3">
    <source>
        <dbReference type="Proteomes" id="UP000014243"/>
    </source>
</evidence>
<comment type="caution">
    <text evidence="2">The sequence shown here is derived from an EMBL/GenBank/DDBJ whole genome shotgun (WGS) entry which is preliminary data.</text>
</comment>
<dbReference type="AlphaFoldDB" id="S2RWG5"/>
<proteinExistence type="predicted"/>
<dbReference type="Proteomes" id="UP000014243">
    <property type="component" value="Unassembled WGS sequence"/>
</dbReference>
<accession>S2RWG5</accession>
<protein>
    <submittedName>
        <fullName evidence="2">Major facilitator superfamily permease</fullName>
    </submittedName>
</protein>
<reference evidence="2 3" key="1">
    <citation type="journal article" date="2013" name="PLoS ONE">
        <title>Lactobacillus paracasei comparative genomics: towards species pan-genome definition and exploitation of diversity.</title>
        <authorList>
            <person name="Smokvina T."/>
            <person name="Wels M."/>
            <person name="Polka J."/>
            <person name="Chervaux C."/>
            <person name="Brisse S."/>
            <person name="Boekhorst J."/>
            <person name="van Hylckama Vlieg J.E."/>
            <person name="Siezen R.J."/>
        </authorList>
    </citation>
    <scope>NUCLEOTIDE SEQUENCE [LARGE SCALE GENOMIC DNA]</scope>
    <source>
        <strain evidence="2 3">Lpp126</strain>
    </source>
</reference>
<sequence>MSTSVKPQNRGLVMAAVFIATFMTSVEVTIVTTALPAIISDLHGLAYQSWIMSAYCS</sequence>
<keyword evidence="1" id="KW-0812">Transmembrane</keyword>
<keyword evidence="1" id="KW-0472">Membrane</keyword>
<dbReference type="InterPro" id="IPR036259">
    <property type="entry name" value="MFS_trans_sf"/>
</dbReference>
<evidence type="ECO:0000256" key="1">
    <source>
        <dbReference type="SAM" id="Phobius"/>
    </source>
</evidence>
<feature type="transmembrane region" description="Helical" evidence="1">
    <location>
        <begin position="12"/>
        <end position="39"/>
    </location>
</feature>
<feature type="non-terminal residue" evidence="2">
    <location>
        <position position="57"/>
    </location>
</feature>
<dbReference type="SUPFAM" id="SSF103473">
    <property type="entry name" value="MFS general substrate transporter"/>
    <property type="match status" value="1"/>
</dbReference>
<gene>
    <name evidence="2" type="ORF">Lpp126_04905</name>
</gene>
<evidence type="ECO:0000313" key="2">
    <source>
        <dbReference type="EMBL" id="EPC82482.1"/>
    </source>
</evidence>